<dbReference type="InterPro" id="IPR040410">
    <property type="entry name" value="UPF0658_Golgi"/>
</dbReference>
<feature type="transmembrane region" description="Helical" evidence="1">
    <location>
        <begin position="208"/>
        <end position="230"/>
    </location>
</feature>
<dbReference type="PANTHER" id="PTHR34391:SF1">
    <property type="entry name" value="UPF0658 GOLGI APPARATUS MEMBRANE PROTEIN C1952.10C-RELATED"/>
    <property type="match status" value="1"/>
</dbReference>
<dbReference type="OMA" id="FWTRREN"/>
<dbReference type="RefSeq" id="XP_007673664.1">
    <property type="nucleotide sequence ID" value="XM_007675474.1"/>
</dbReference>
<dbReference type="GeneID" id="19115138"/>
<dbReference type="PANTHER" id="PTHR34391">
    <property type="entry name" value="UPF0658 GOLGI APPARATUS MEMBRANE PROTEIN C1952.10C-RELATED"/>
    <property type="match status" value="1"/>
</dbReference>
<feature type="chain" id="PRO_5004021837" evidence="2">
    <location>
        <begin position="29"/>
        <end position="314"/>
    </location>
</feature>
<keyword evidence="1" id="KW-0472">Membrane</keyword>
<dbReference type="OrthoDB" id="2448307at2759"/>
<keyword evidence="1" id="KW-0812">Transmembrane</keyword>
<feature type="transmembrane region" description="Helical" evidence="1">
    <location>
        <begin position="130"/>
        <end position="153"/>
    </location>
</feature>
<feature type="transmembrane region" description="Helical" evidence="1">
    <location>
        <begin position="179"/>
        <end position="202"/>
    </location>
</feature>
<feature type="transmembrane region" description="Helical" evidence="1">
    <location>
        <begin position="281"/>
        <end position="304"/>
    </location>
</feature>
<feature type="transmembrane region" description="Helical" evidence="1">
    <location>
        <begin position="83"/>
        <end position="101"/>
    </location>
</feature>
<name>M2N3Z5_BAUPA</name>
<dbReference type="AlphaFoldDB" id="M2N3Z5"/>
<evidence type="ECO:0000256" key="1">
    <source>
        <dbReference type="SAM" id="Phobius"/>
    </source>
</evidence>
<keyword evidence="4" id="KW-1185">Reference proteome</keyword>
<dbReference type="Proteomes" id="UP000011761">
    <property type="component" value="Unassembled WGS sequence"/>
</dbReference>
<accession>M2N3Z5</accession>
<dbReference type="eggNOG" id="ENOG502RRZT">
    <property type="taxonomic scope" value="Eukaryota"/>
</dbReference>
<evidence type="ECO:0000313" key="4">
    <source>
        <dbReference type="Proteomes" id="UP000011761"/>
    </source>
</evidence>
<reference evidence="3 4" key="1">
    <citation type="journal article" date="2012" name="PLoS Pathog.">
        <title>Diverse lifestyles and strategies of plant pathogenesis encoded in the genomes of eighteen Dothideomycetes fungi.</title>
        <authorList>
            <person name="Ohm R.A."/>
            <person name="Feau N."/>
            <person name="Henrissat B."/>
            <person name="Schoch C.L."/>
            <person name="Horwitz B.A."/>
            <person name="Barry K.W."/>
            <person name="Condon B.J."/>
            <person name="Copeland A.C."/>
            <person name="Dhillon B."/>
            <person name="Glaser F."/>
            <person name="Hesse C.N."/>
            <person name="Kosti I."/>
            <person name="LaButti K."/>
            <person name="Lindquist E.A."/>
            <person name="Lucas S."/>
            <person name="Salamov A.A."/>
            <person name="Bradshaw R.E."/>
            <person name="Ciuffetti L."/>
            <person name="Hamelin R.C."/>
            <person name="Kema G.H.J."/>
            <person name="Lawrence C."/>
            <person name="Scott J.A."/>
            <person name="Spatafora J.W."/>
            <person name="Turgeon B.G."/>
            <person name="de Wit P.J.G.M."/>
            <person name="Zhong S."/>
            <person name="Goodwin S.B."/>
            <person name="Grigoriev I.V."/>
        </authorList>
    </citation>
    <scope>NUCLEOTIDE SEQUENCE [LARGE SCALE GENOMIC DNA]</scope>
    <source>
        <strain evidence="3 4">UAMH 10762</strain>
    </source>
</reference>
<feature type="transmembrane region" description="Helical" evidence="1">
    <location>
        <begin position="242"/>
        <end position="261"/>
    </location>
</feature>
<dbReference type="EMBL" id="KB445552">
    <property type="protein sequence ID" value="EMC98708.1"/>
    <property type="molecule type" value="Genomic_DNA"/>
</dbReference>
<feature type="signal peptide" evidence="2">
    <location>
        <begin position="1"/>
        <end position="28"/>
    </location>
</feature>
<sequence>MYMPGSKWTWSFMLIALFQCLISSALEAYVFAKFESSVTDSSRELDPPPSQTLTIPTYLAIFIFGFVYQLVLVWDALRLMNTIQVIGVCIYNVGMLIYASVEMNQVDTAIGVLQSRNLIYAGTYEALRPYLIAGPCIIALGTVLLSGVAWKLYREFAWTIYQQISADLALTRRYRTYQIYIALLKFDFFFFLGFTIQFLVVVEGTTAAEFWLTVAAIPITVALLFLAAFFTRRESYAGQTCIIIVYFAAAAYFVFKLVRMYASSASRQLEYMPARRSLTTFAVLTLLLLIVTIVIAFICMRNFNKGLGPHIRKR</sequence>
<proteinExistence type="predicted"/>
<keyword evidence="2" id="KW-0732">Signal</keyword>
<protein>
    <submittedName>
        <fullName evidence="3">Uncharacterized protein</fullName>
    </submittedName>
</protein>
<feature type="transmembrane region" description="Helical" evidence="1">
    <location>
        <begin position="52"/>
        <end position="71"/>
    </location>
</feature>
<organism evidence="3 4">
    <name type="scientific">Baudoinia panamericana (strain UAMH 10762)</name>
    <name type="common">Angels' share fungus</name>
    <name type="synonym">Baudoinia compniacensis (strain UAMH 10762)</name>
    <dbReference type="NCBI Taxonomy" id="717646"/>
    <lineage>
        <taxon>Eukaryota</taxon>
        <taxon>Fungi</taxon>
        <taxon>Dikarya</taxon>
        <taxon>Ascomycota</taxon>
        <taxon>Pezizomycotina</taxon>
        <taxon>Dothideomycetes</taxon>
        <taxon>Dothideomycetidae</taxon>
        <taxon>Mycosphaerellales</taxon>
        <taxon>Teratosphaeriaceae</taxon>
        <taxon>Baudoinia</taxon>
    </lineage>
</organism>
<evidence type="ECO:0000313" key="3">
    <source>
        <dbReference type="EMBL" id="EMC98708.1"/>
    </source>
</evidence>
<feature type="non-terminal residue" evidence="3">
    <location>
        <position position="314"/>
    </location>
</feature>
<evidence type="ECO:0000256" key="2">
    <source>
        <dbReference type="SAM" id="SignalP"/>
    </source>
</evidence>
<dbReference type="HOGENOM" id="CLU_029564_0_0_1"/>
<dbReference type="GO" id="GO:0005794">
    <property type="term" value="C:Golgi apparatus"/>
    <property type="evidence" value="ECO:0007669"/>
    <property type="project" value="TreeGrafter"/>
</dbReference>
<gene>
    <name evidence="3" type="ORF">BAUCODRAFT_52176</name>
</gene>
<keyword evidence="1" id="KW-1133">Transmembrane helix</keyword>
<dbReference type="KEGG" id="bcom:BAUCODRAFT_52176"/>